<dbReference type="NCBIfam" id="TIGR00176">
    <property type="entry name" value="mobB"/>
    <property type="match status" value="1"/>
</dbReference>
<dbReference type="InterPro" id="IPR052539">
    <property type="entry name" value="MGD_biosynthesis_adapter"/>
</dbReference>
<dbReference type="EMBL" id="DTHB01000016">
    <property type="protein sequence ID" value="HGB14041.1"/>
    <property type="molecule type" value="Genomic_DNA"/>
</dbReference>
<evidence type="ECO:0000313" key="2">
    <source>
        <dbReference type="EMBL" id="HGB14041.1"/>
    </source>
</evidence>
<reference evidence="2" key="1">
    <citation type="journal article" date="2020" name="mSystems">
        <title>Genome- and Community-Level Interaction Insights into Carbon Utilization and Element Cycling Functions of Hydrothermarchaeota in Hydrothermal Sediment.</title>
        <authorList>
            <person name="Zhou Z."/>
            <person name="Liu Y."/>
            <person name="Xu W."/>
            <person name="Pan J."/>
            <person name="Luo Z.H."/>
            <person name="Li M."/>
        </authorList>
    </citation>
    <scope>NUCLEOTIDE SEQUENCE [LARGE SCALE GENOMIC DNA]</scope>
    <source>
        <strain evidence="2">SpSt-776</strain>
    </source>
</reference>
<comment type="caution">
    <text evidence="2">The sequence shown here is derived from an EMBL/GenBank/DDBJ whole genome shotgun (WGS) entry which is preliminary data.</text>
</comment>
<dbReference type="InterPro" id="IPR004435">
    <property type="entry name" value="MobB_dom"/>
</dbReference>
<dbReference type="PANTHER" id="PTHR40072:SF1">
    <property type="entry name" value="MOLYBDOPTERIN-GUANINE DINUCLEOTIDE BIOSYNTHESIS ADAPTER PROTEIN"/>
    <property type="match status" value="1"/>
</dbReference>
<dbReference type="GO" id="GO:0005525">
    <property type="term" value="F:GTP binding"/>
    <property type="evidence" value="ECO:0007669"/>
    <property type="project" value="InterPro"/>
</dbReference>
<dbReference type="PANTHER" id="PTHR40072">
    <property type="entry name" value="MOLYBDOPTERIN-GUANINE DINUCLEOTIDE BIOSYNTHESIS ADAPTER PROTEIN-RELATED"/>
    <property type="match status" value="1"/>
</dbReference>
<gene>
    <name evidence="2" type="primary">mobB</name>
    <name evidence="2" type="ORF">ENV62_02215</name>
</gene>
<proteinExistence type="predicted"/>
<sequence>MNLCCPPPNVIAIVGPSGSGKTALICRLVPWLQEKGLTVAVLKHSHRGRKITENRIALNYRRAGAKAVALTAPGLLQISLYGEEGADPASILTTLALQADVVLVEGFRQSPLPKLAFISPGRSPVALGNVVALLSRKKVKASPRPVFSPDEVDRIGAFILGFLNITEKTRR</sequence>
<evidence type="ECO:0000259" key="1">
    <source>
        <dbReference type="Pfam" id="PF03205"/>
    </source>
</evidence>
<dbReference type="AlphaFoldDB" id="A0A7C3SI15"/>
<dbReference type="Pfam" id="PF03205">
    <property type="entry name" value="MobB"/>
    <property type="match status" value="1"/>
</dbReference>
<dbReference type="Gene3D" id="3.40.50.300">
    <property type="entry name" value="P-loop containing nucleotide triphosphate hydrolases"/>
    <property type="match status" value="1"/>
</dbReference>
<feature type="domain" description="Molybdopterin-guanine dinucleotide biosynthesis protein B (MobB)" evidence="1">
    <location>
        <begin position="10"/>
        <end position="121"/>
    </location>
</feature>
<dbReference type="SUPFAM" id="SSF52540">
    <property type="entry name" value="P-loop containing nucleoside triphosphate hydrolases"/>
    <property type="match status" value="1"/>
</dbReference>
<name>A0A7C3SI15_9BACT</name>
<organism evidence="2">
    <name type="scientific">Desulfobacca acetoxidans</name>
    <dbReference type="NCBI Taxonomy" id="60893"/>
    <lineage>
        <taxon>Bacteria</taxon>
        <taxon>Pseudomonadati</taxon>
        <taxon>Thermodesulfobacteriota</taxon>
        <taxon>Desulfobaccia</taxon>
        <taxon>Desulfobaccales</taxon>
        <taxon>Desulfobaccaceae</taxon>
        <taxon>Desulfobacca</taxon>
    </lineage>
</organism>
<dbReference type="GO" id="GO:0006777">
    <property type="term" value="P:Mo-molybdopterin cofactor biosynthetic process"/>
    <property type="evidence" value="ECO:0007669"/>
    <property type="project" value="InterPro"/>
</dbReference>
<accession>A0A7C3SI15</accession>
<dbReference type="InterPro" id="IPR027417">
    <property type="entry name" value="P-loop_NTPase"/>
</dbReference>
<protein>
    <submittedName>
        <fullName evidence="2">Molybdopterin-guanine dinucleotide biosynthesis protein B</fullName>
    </submittedName>
</protein>